<organism evidence="6 7">
    <name type="scientific">Ectocarpus siliculosus</name>
    <name type="common">Brown alga</name>
    <name type="synonym">Conferva siliculosa</name>
    <dbReference type="NCBI Taxonomy" id="2880"/>
    <lineage>
        <taxon>Eukaryota</taxon>
        <taxon>Sar</taxon>
        <taxon>Stramenopiles</taxon>
        <taxon>Ochrophyta</taxon>
        <taxon>PX clade</taxon>
        <taxon>Phaeophyceae</taxon>
        <taxon>Ectocarpales</taxon>
        <taxon>Ectocarpaceae</taxon>
        <taxon>Ectocarpus</taxon>
    </lineage>
</organism>
<feature type="region of interest" description="Disordered" evidence="4">
    <location>
        <begin position="1"/>
        <end position="75"/>
    </location>
</feature>
<feature type="domain" description="RanBP2-type" evidence="5">
    <location>
        <begin position="81"/>
        <end position="107"/>
    </location>
</feature>
<feature type="compositionally biased region" description="Basic and acidic residues" evidence="4">
    <location>
        <begin position="33"/>
        <end position="52"/>
    </location>
</feature>
<dbReference type="EMBL" id="FN649743">
    <property type="protein sequence ID" value="CBJ48653.1"/>
    <property type="molecule type" value="Genomic_DNA"/>
</dbReference>
<name>D7G1S7_ECTSI</name>
<evidence type="ECO:0000256" key="2">
    <source>
        <dbReference type="ARBA" id="ARBA00022771"/>
    </source>
</evidence>
<dbReference type="EMBL" id="FN648663">
    <property type="protein sequence ID" value="CBJ48653.1"/>
    <property type="molecule type" value="Genomic_DNA"/>
</dbReference>
<keyword evidence="2" id="KW-0863">Zinc-finger</keyword>
<protein>
    <recommendedName>
        <fullName evidence="5">RanBP2-type domain-containing protein</fullName>
    </recommendedName>
</protein>
<feature type="compositionally biased region" description="Basic and acidic residues" evidence="4">
    <location>
        <begin position="326"/>
        <end position="343"/>
    </location>
</feature>
<accession>D7G1S7</accession>
<gene>
    <name evidence="6" type="ORF">Esi_0046_0006</name>
</gene>
<sequence>MLERRVDGGYQIFSPEIERDSPIAAQRGVVARTYERPRGRSLPKWDRTDDAVSTRPAPPPPPPPPRPASKLGLIGSGFSQQPWNCPACTYLNEDPAFRAACEICNTPRPSAAADAVGTGTSGDGGEQRHDDWDDSEVLKSCGGGGSRGGGGIPATASAMMSSFSLAVPPAVAAGGGPTAFASTVAAGAGAVAPPPQIEACIPSGFSVGGGEAGGLPVGGIEVDDNEVDGILGGVSPGGGAFPVVSGAYQAASGHCGSATAASAAALGGGWEAGDEWQGFGSGSFGQESPVNCSSRQPTKAFEFAFGNSEAGGGGGGGVGDSTGDGNDGRGVDDVEFGREGCAP</sequence>
<dbReference type="OrthoDB" id="10608434at2759"/>
<feature type="compositionally biased region" description="Gly residues" evidence="4">
    <location>
        <begin position="309"/>
        <end position="322"/>
    </location>
</feature>
<dbReference type="AlphaFoldDB" id="D7G1S7"/>
<dbReference type="Proteomes" id="UP000002630">
    <property type="component" value="Linkage Group LG18"/>
</dbReference>
<feature type="region of interest" description="Disordered" evidence="4">
    <location>
        <begin position="109"/>
        <end position="132"/>
    </location>
</feature>
<dbReference type="InterPro" id="IPR036443">
    <property type="entry name" value="Znf_RanBP2_sf"/>
</dbReference>
<feature type="compositionally biased region" description="Pro residues" evidence="4">
    <location>
        <begin position="56"/>
        <end position="67"/>
    </location>
</feature>
<dbReference type="SMART" id="SM00547">
    <property type="entry name" value="ZnF_RBZ"/>
    <property type="match status" value="1"/>
</dbReference>
<keyword evidence="7" id="KW-1185">Reference proteome</keyword>
<keyword evidence="3" id="KW-0862">Zinc</keyword>
<proteinExistence type="predicted"/>
<evidence type="ECO:0000259" key="5">
    <source>
        <dbReference type="SMART" id="SM00547"/>
    </source>
</evidence>
<feature type="region of interest" description="Disordered" evidence="4">
    <location>
        <begin position="305"/>
        <end position="343"/>
    </location>
</feature>
<evidence type="ECO:0000313" key="6">
    <source>
        <dbReference type="EMBL" id="CBJ48653.1"/>
    </source>
</evidence>
<dbReference type="Gene3D" id="2.30.30.380">
    <property type="entry name" value="Zn-finger domain of Sec23/24"/>
    <property type="match status" value="1"/>
</dbReference>
<evidence type="ECO:0000256" key="4">
    <source>
        <dbReference type="SAM" id="MobiDB-lite"/>
    </source>
</evidence>
<dbReference type="GO" id="GO:0008270">
    <property type="term" value="F:zinc ion binding"/>
    <property type="evidence" value="ECO:0007669"/>
    <property type="project" value="UniProtKB-KW"/>
</dbReference>
<dbReference type="InParanoid" id="D7G1S7"/>
<evidence type="ECO:0000256" key="3">
    <source>
        <dbReference type="ARBA" id="ARBA00022833"/>
    </source>
</evidence>
<reference evidence="6 7" key="1">
    <citation type="journal article" date="2010" name="Nature">
        <title>The Ectocarpus genome and the independent evolution of multicellularity in brown algae.</title>
        <authorList>
            <person name="Cock J.M."/>
            <person name="Sterck L."/>
            <person name="Rouze P."/>
            <person name="Scornet D."/>
            <person name="Allen A.E."/>
            <person name="Amoutzias G."/>
            <person name="Anthouard V."/>
            <person name="Artiguenave F."/>
            <person name="Aury J.M."/>
            <person name="Badger J.H."/>
            <person name="Beszteri B."/>
            <person name="Billiau K."/>
            <person name="Bonnet E."/>
            <person name="Bothwell J.H."/>
            <person name="Bowler C."/>
            <person name="Boyen C."/>
            <person name="Brownlee C."/>
            <person name="Carrano C.J."/>
            <person name="Charrier B."/>
            <person name="Cho G.Y."/>
            <person name="Coelho S.M."/>
            <person name="Collen J."/>
            <person name="Corre E."/>
            <person name="Da Silva C."/>
            <person name="Delage L."/>
            <person name="Delaroque N."/>
            <person name="Dittami S.M."/>
            <person name="Doulbeau S."/>
            <person name="Elias M."/>
            <person name="Farnham G."/>
            <person name="Gachon C.M."/>
            <person name="Gschloessl B."/>
            <person name="Heesch S."/>
            <person name="Jabbari K."/>
            <person name="Jubin C."/>
            <person name="Kawai H."/>
            <person name="Kimura K."/>
            <person name="Kloareg B."/>
            <person name="Kupper F.C."/>
            <person name="Lang D."/>
            <person name="Le Bail A."/>
            <person name="Leblanc C."/>
            <person name="Lerouge P."/>
            <person name="Lohr M."/>
            <person name="Lopez P.J."/>
            <person name="Martens C."/>
            <person name="Maumus F."/>
            <person name="Michel G."/>
            <person name="Miranda-Saavedra D."/>
            <person name="Morales J."/>
            <person name="Moreau H."/>
            <person name="Motomura T."/>
            <person name="Nagasato C."/>
            <person name="Napoli C.A."/>
            <person name="Nelson D.R."/>
            <person name="Nyvall-Collen P."/>
            <person name="Peters A.F."/>
            <person name="Pommier C."/>
            <person name="Potin P."/>
            <person name="Poulain J."/>
            <person name="Quesneville H."/>
            <person name="Read B."/>
            <person name="Rensing S.A."/>
            <person name="Ritter A."/>
            <person name="Rousvoal S."/>
            <person name="Samanta M."/>
            <person name="Samson G."/>
            <person name="Schroeder D.C."/>
            <person name="Segurens B."/>
            <person name="Strittmatter M."/>
            <person name="Tonon T."/>
            <person name="Tregear J.W."/>
            <person name="Valentin K."/>
            <person name="von Dassow P."/>
            <person name="Yamagishi T."/>
            <person name="Van de Peer Y."/>
            <person name="Wincker P."/>
        </authorList>
    </citation>
    <scope>NUCLEOTIDE SEQUENCE [LARGE SCALE GENOMIC DNA]</scope>
    <source>
        <strain evidence="7">Ec32 / CCAP1310/4</strain>
    </source>
</reference>
<dbReference type="SUPFAM" id="SSF90209">
    <property type="entry name" value="Ran binding protein zinc finger-like"/>
    <property type="match status" value="1"/>
</dbReference>
<keyword evidence="1" id="KW-0479">Metal-binding</keyword>
<dbReference type="InterPro" id="IPR001876">
    <property type="entry name" value="Znf_RanBP2"/>
</dbReference>
<evidence type="ECO:0000313" key="7">
    <source>
        <dbReference type="Proteomes" id="UP000002630"/>
    </source>
</evidence>
<evidence type="ECO:0000256" key="1">
    <source>
        <dbReference type="ARBA" id="ARBA00022723"/>
    </source>
</evidence>